<feature type="compositionally biased region" description="Basic and acidic residues" evidence="1">
    <location>
        <begin position="26"/>
        <end position="37"/>
    </location>
</feature>
<dbReference type="Proteomes" id="UP000011713">
    <property type="component" value="Unassembled WGS sequence"/>
</dbReference>
<dbReference type="EMBL" id="AB922249">
    <property type="protein sequence ID" value="BAP68824.1"/>
    <property type="molecule type" value="mRNA"/>
</dbReference>
<dbReference type="HOGENOM" id="CLU_751117_0_0_1"/>
<reference evidence="4" key="1">
    <citation type="journal article" date="2010" name="Science">
        <title>Signatures of adaptation to obligate biotrophy in the Hyaloperonospora arabidopsidis genome.</title>
        <authorList>
            <person name="Baxter L."/>
            <person name="Tripathy S."/>
            <person name="Ishaque N."/>
            <person name="Boot N."/>
            <person name="Cabral A."/>
            <person name="Kemen E."/>
            <person name="Thines M."/>
            <person name="Ah-Fong A."/>
            <person name="Anderson R."/>
            <person name="Badejoko W."/>
            <person name="Bittner-Eddy P."/>
            <person name="Boore J.L."/>
            <person name="Chibucos M.C."/>
            <person name="Coates M."/>
            <person name="Dehal P."/>
            <person name="Delehaunty K."/>
            <person name="Dong S."/>
            <person name="Downton P."/>
            <person name="Dumas B."/>
            <person name="Fabro G."/>
            <person name="Fronick C."/>
            <person name="Fuerstenberg S.I."/>
            <person name="Fulton L."/>
            <person name="Gaulin E."/>
            <person name="Govers F."/>
            <person name="Hughes L."/>
            <person name="Humphray S."/>
            <person name="Jiang R.H."/>
            <person name="Judelson H."/>
            <person name="Kamoun S."/>
            <person name="Kyung K."/>
            <person name="Meijer H."/>
            <person name="Minx P."/>
            <person name="Morris P."/>
            <person name="Nelson J."/>
            <person name="Phuntumart V."/>
            <person name="Qutob D."/>
            <person name="Rehmany A."/>
            <person name="Rougon-Cardoso A."/>
            <person name="Ryden P."/>
            <person name="Torto-Alalibo T."/>
            <person name="Studholme D."/>
            <person name="Wang Y."/>
            <person name="Win J."/>
            <person name="Wood J."/>
            <person name="Clifton S.W."/>
            <person name="Rogers J."/>
            <person name="Van den Ackerveken G."/>
            <person name="Jones J.D."/>
            <person name="McDowell J.M."/>
            <person name="Beynon J."/>
            <person name="Tyler B.M."/>
        </authorList>
    </citation>
    <scope>NUCLEOTIDE SEQUENCE [LARGE SCALE GENOMIC DNA]</scope>
    <source>
        <strain evidence="4">Emoy2</strain>
    </source>
</reference>
<dbReference type="AlphaFoldDB" id="M4B5C4"/>
<gene>
    <name evidence="2" type="primary">HaRxL100b</name>
</gene>
<dbReference type="InParanoid" id="M4B5C4"/>
<protein>
    <submittedName>
        <fullName evidence="2">RxLR effector candidate protein</fullName>
    </submittedName>
</protein>
<evidence type="ECO:0000313" key="2">
    <source>
        <dbReference type="EMBL" id="BAP68824.1"/>
    </source>
</evidence>
<reference evidence="3" key="3">
    <citation type="submission" date="2015-06" db="UniProtKB">
        <authorList>
            <consortium name="EnsemblProtists"/>
        </authorList>
    </citation>
    <scope>IDENTIFICATION</scope>
    <source>
        <strain evidence="3">Emoy2</strain>
    </source>
</reference>
<organism evidence="3 4">
    <name type="scientific">Hyaloperonospora arabidopsidis (strain Emoy2)</name>
    <name type="common">Downy mildew agent</name>
    <name type="synonym">Peronospora arabidopsidis</name>
    <dbReference type="NCBI Taxonomy" id="559515"/>
    <lineage>
        <taxon>Eukaryota</taxon>
        <taxon>Sar</taxon>
        <taxon>Stramenopiles</taxon>
        <taxon>Oomycota</taxon>
        <taxon>Peronosporomycetes</taxon>
        <taxon>Peronosporales</taxon>
        <taxon>Peronosporaceae</taxon>
        <taxon>Hyaloperonospora</taxon>
    </lineage>
</organism>
<accession>M4B5C4</accession>
<evidence type="ECO:0000256" key="1">
    <source>
        <dbReference type="SAM" id="MobiDB-lite"/>
    </source>
</evidence>
<name>M4B5C4_HYAAE</name>
<reference evidence="2" key="2">
    <citation type="journal article" date="2014" name="PLoS Pathog.">
        <title>Expression profiling during arabidopsis/downy mildew interaction reveals a highly-expressed effector that attenuates responses to salicylic acid.</title>
        <authorList>
            <person name="Asai S."/>
            <person name="Rallapalli G."/>
            <person name="Piquerez S.J.M."/>
            <person name="Caillaud M.C."/>
            <person name="Furzer O.J."/>
            <person name="Ishaque N."/>
            <person name="Wirthmueller L."/>
            <person name="Fabro G."/>
            <person name="Shirasu K."/>
            <person name="Jones J.D.G."/>
        </authorList>
    </citation>
    <scope>NUCLEOTIDE SEQUENCE</scope>
    <source>
        <strain evidence="2">Emoy2</strain>
    </source>
</reference>
<dbReference type="VEuPathDB" id="FungiDB:HpaG801474"/>
<proteinExistence type="evidence at transcript level"/>
<sequence length="369" mass="41826">MRVYPPVLLAAAAAIVTRTASSSRSKKTDANPAHPDRSGVNTNDSVPVDQLSKTLEIASKEERMPGELLIVLDPVEAGVQRFVGSLNPNHLEHDLTEASWVKLKDLDTHAVMRYMDSNPENLERAVKAINALSAAGRSTPPSTMIQDIQDFEKLHLEKAMNFQNDPKLKTWQAYGLLKDNGYVDTFDHISLRVLQDHVEMLSRKEGKKLDLVDALSLRFGKVAELAPVLSIAKKSRIYGEEAKHSQQLLLDSCLKNEMSIDDMFDLLELSNLKERGLTYENLDTLDTYIALHNKKYPGKKTDTIKYLQFKIGDGELASMTIDWEEKSSYAKTFGDELFMRWKKEKKDVAGDCVLFLTRLDWDRLRYEGY</sequence>
<dbReference type="EnsemblProtists" id="HpaT801474">
    <property type="protein sequence ID" value="HpaP801474"/>
    <property type="gene ID" value="HpaG801474"/>
</dbReference>
<feature type="region of interest" description="Disordered" evidence="1">
    <location>
        <begin position="20"/>
        <end position="47"/>
    </location>
</feature>
<evidence type="ECO:0000313" key="3">
    <source>
        <dbReference type="EnsemblProtists" id="HpaP801474"/>
    </source>
</evidence>
<evidence type="ECO:0000313" key="4">
    <source>
        <dbReference type="Proteomes" id="UP000011713"/>
    </source>
</evidence>
<keyword evidence="4" id="KW-1185">Reference proteome</keyword>
<dbReference type="EMBL" id="JH598388">
    <property type="status" value="NOT_ANNOTATED_CDS"/>
    <property type="molecule type" value="Genomic_DNA"/>
</dbReference>